<dbReference type="EMBL" id="BAAAQQ010000011">
    <property type="protein sequence ID" value="GAA2123010.1"/>
    <property type="molecule type" value="Genomic_DNA"/>
</dbReference>
<evidence type="ECO:0008006" key="5">
    <source>
        <dbReference type="Google" id="ProtNLM"/>
    </source>
</evidence>
<accession>A0ABN2Y8V4</accession>
<evidence type="ECO:0000313" key="3">
    <source>
        <dbReference type="EMBL" id="GAA2123010.1"/>
    </source>
</evidence>
<proteinExistence type="predicted"/>
<dbReference type="PROSITE" id="PS51257">
    <property type="entry name" value="PROKAR_LIPOPROTEIN"/>
    <property type="match status" value="1"/>
</dbReference>
<reference evidence="3 4" key="1">
    <citation type="journal article" date="2019" name="Int. J. Syst. Evol. Microbiol.">
        <title>The Global Catalogue of Microorganisms (GCM) 10K type strain sequencing project: providing services to taxonomists for standard genome sequencing and annotation.</title>
        <authorList>
            <consortium name="The Broad Institute Genomics Platform"/>
            <consortium name="The Broad Institute Genome Sequencing Center for Infectious Disease"/>
            <person name="Wu L."/>
            <person name="Ma J."/>
        </authorList>
    </citation>
    <scope>NUCLEOTIDE SEQUENCE [LARGE SCALE GENOMIC DNA]</scope>
    <source>
        <strain evidence="3 4">JCM 16021</strain>
    </source>
</reference>
<feature type="signal peptide" evidence="2">
    <location>
        <begin position="1"/>
        <end position="19"/>
    </location>
</feature>
<keyword evidence="2" id="KW-0732">Signal</keyword>
<dbReference type="RefSeq" id="WP_344303412.1">
    <property type="nucleotide sequence ID" value="NZ_BAAAQQ010000011.1"/>
</dbReference>
<name>A0ABN2Y8V4_9ACTN</name>
<organism evidence="3 4">
    <name type="scientific">Nocardioides bigeumensis</name>
    <dbReference type="NCBI Taxonomy" id="433657"/>
    <lineage>
        <taxon>Bacteria</taxon>
        <taxon>Bacillati</taxon>
        <taxon>Actinomycetota</taxon>
        <taxon>Actinomycetes</taxon>
        <taxon>Propionibacteriales</taxon>
        <taxon>Nocardioidaceae</taxon>
        <taxon>Nocardioides</taxon>
    </lineage>
</organism>
<feature type="compositionally biased region" description="Low complexity" evidence="1">
    <location>
        <begin position="31"/>
        <end position="50"/>
    </location>
</feature>
<evidence type="ECO:0000256" key="2">
    <source>
        <dbReference type="SAM" id="SignalP"/>
    </source>
</evidence>
<comment type="caution">
    <text evidence="3">The sequence shown here is derived from an EMBL/GenBank/DDBJ whole genome shotgun (WGS) entry which is preliminary data.</text>
</comment>
<keyword evidence="4" id="KW-1185">Reference proteome</keyword>
<evidence type="ECO:0000256" key="1">
    <source>
        <dbReference type="SAM" id="MobiDB-lite"/>
    </source>
</evidence>
<protein>
    <recommendedName>
        <fullName evidence="5">DUF4352 domain-containing protein</fullName>
    </recommendedName>
</protein>
<dbReference type="Proteomes" id="UP001500575">
    <property type="component" value="Unassembled WGS sequence"/>
</dbReference>
<gene>
    <name evidence="3" type="ORF">GCM10009843_18470</name>
</gene>
<feature type="chain" id="PRO_5047358531" description="DUF4352 domain-containing protein" evidence="2">
    <location>
        <begin position="20"/>
        <end position="212"/>
    </location>
</feature>
<evidence type="ECO:0000313" key="4">
    <source>
        <dbReference type="Proteomes" id="UP001500575"/>
    </source>
</evidence>
<feature type="region of interest" description="Disordered" evidence="1">
    <location>
        <begin position="20"/>
        <end position="58"/>
    </location>
</feature>
<sequence>MWRLSGAVALALLTAACSAADEPDASPPPGATTSAATTPSIPSEPAATAPGGVELTTQGSDLAVGDHASVSWQPRADVVGVLDVRVTRLERAPIRALAAFGLDRSQRRSSLYYVHGKVENLGETDLAGADVPLYVLDDRDRLVEATPVGATFGPCASTPLPSPFPTGERVSFCLLYLVPDHGGLDAVSFRPTQDFDPITWTGDVVRWSRKAR</sequence>